<protein>
    <recommendedName>
        <fullName evidence="1">DUF6884 domain-containing protein</fullName>
    </recommendedName>
</protein>
<evidence type="ECO:0000313" key="3">
    <source>
        <dbReference type="Proteomes" id="UP000247892"/>
    </source>
</evidence>
<dbReference type="EMBL" id="MASU01000012">
    <property type="protein sequence ID" value="PXY25615.1"/>
    <property type="molecule type" value="Genomic_DNA"/>
</dbReference>
<dbReference type="Pfam" id="PF21818">
    <property type="entry name" value="DUF6884"/>
    <property type="match status" value="1"/>
</dbReference>
<gene>
    <name evidence="2" type="ORF">BA062_26100</name>
</gene>
<evidence type="ECO:0000313" key="2">
    <source>
        <dbReference type="EMBL" id="PXY25615.1"/>
    </source>
</evidence>
<comment type="caution">
    <text evidence="2">The sequence shown here is derived from an EMBL/GenBank/DDBJ whole genome shotgun (WGS) entry which is preliminary data.</text>
</comment>
<keyword evidence="3" id="KW-1185">Reference proteome</keyword>
<dbReference type="InterPro" id="IPR049251">
    <property type="entry name" value="DUF6884"/>
</dbReference>
<feature type="domain" description="DUF6884" evidence="1">
    <location>
        <begin position="14"/>
        <end position="107"/>
    </location>
</feature>
<sequence>MTFAAAIEPEQGLVIVSCSREKLVTTDPTPALELYQGALVPHLREHLAPNYQVRIRILSAEHGLLHPEDLVGTYDHKLRSRGEAEALRARVTSRLANDLRGKTLRQVLVVLEPLYVIAAECLFDHVPPLELAVLPEPTDWLGARRVLSRWGWL</sequence>
<dbReference type="OrthoDB" id="3626091at2"/>
<reference evidence="2 3" key="1">
    <citation type="submission" date="2016-07" db="EMBL/GenBank/DDBJ databases">
        <title>Draft genome sequence of Prauserella sp. YIM 121212, isolated from alkaline soil.</title>
        <authorList>
            <person name="Ruckert C."/>
            <person name="Albersmeier A."/>
            <person name="Jiang C.-L."/>
            <person name="Jiang Y."/>
            <person name="Kalinowski J."/>
            <person name="Schneider O."/>
            <person name="Winkler A."/>
            <person name="Zotchev S.B."/>
        </authorList>
    </citation>
    <scope>NUCLEOTIDE SEQUENCE [LARGE SCALE GENOMIC DNA]</scope>
    <source>
        <strain evidence="2 3">YIM 121212</strain>
    </source>
</reference>
<evidence type="ECO:0000259" key="1">
    <source>
        <dbReference type="Pfam" id="PF21818"/>
    </source>
</evidence>
<proteinExistence type="predicted"/>
<dbReference type="Proteomes" id="UP000247892">
    <property type="component" value="Unassembled WGS sequence"/>
</dbReference>
<organism evidence="2 3">
    <name type="scientific">Prauserella flavalba</name>
    <dbReference type="NCBI Taxonomy" id="1477506"/>
    <lineage>
        <taxon>Bacteria</taxon>
        <taxon>Bacillati</taxon>
        <taxon>Actinomycetota</taxon>
        <taxon>Actinomycetes</taxon>
        <taxon>Pseudonocardiales</taxon>
        <taxon>Pseudonocardiaceae</taxon>
        <taxon>Prauserella</taxon>
    </lineage>
</organism>
<dbReference type="AlphaFoldDB" id="A0A318LFX8"/>
<accession>A0A318LFX8</accession>
<dbReference type="RefSeq" id="WP_110341308.1">
    <property type="nucleotide sequence ID" value="NZ_MASU01000012.1"/>
</dbReference>
<name>A0A318LFX8_9PSEU</name>